<feature type="region of interest" description="Disordered" evidence="7">
    <location>
        <begin position="185"/>
        <end position="213"/>
    </location>
</feature>
<keyword evidence="6" id="KW-0539">Nucleus</keyword>
<protein>
    <recommendedName>
        <fullName evidence="8">Zn(2)-C6 fungal-type domain-containing protein</fullName>
    </recommendedName>
</protein>
<dbReference type="SMART" id="SM00066">
    <property type="entry name" value="GAL4"/>
    <property type="match status" value="1"/>
</dbReference>
<proteinExistence type="predicted"/>
<feature type="region of interest" description="Disordered" evidence="7">
    <location>
        <begin position="136"/>
        <end position="155"/>
    </location>
</feature>
<evidence type="ECO:0000256" key="4">
    <source>
        <dbReference type="ARBA" id="ARBA00023125"/>
    </source>
</evidence>
<evidence type="ECO:0000256" key="1">
    <source>
        <dbReference type="ARBA" id="ARBA00004123"/>
    </source>
</evidence>
<dbReference type="InterPro" id="IPR007219">
    <property type="entry name" value="XnlR_reg_dom"/>
</dbReference>
<dbReference type="Pfam" id="PF04082">
    <property type="entry name" value="Fungal_trans"/>
    <property type="match status" value="1"/>
</dbReference>
<evidence type="ECO:0000256" key="6">
    <source>
        <dbReference type="ARBA" id="ARBA00023242"/>
    </source>
</evidence>
<dbReference type="PANTHER" id="PTHR47540:SF2">
    <property type="entry name" value="ZN(II)2CYS6 TRANSCRIPTION FACTOR (EUROFUNG)"/>
    <property type="match status" value="1"/>
</dbReference>
<comment type="subcellular location">
    <subcellularLocation>
        <location evidence="1">Nucleus</location>
    </subcellularLocation>
</comment>
<dbReference type="GO" id="GO:0006351">
    <property type="term" value="P:DNA-templated transcription"/>
    <property type="evidence" value="ECO:0007669"/>
    <property type="project" value="InterPro"/>
</dbReference>
<dbReference type="PROSITE" id="PS50048">
    <property type="entry name" value="ZN2_CY6_FUNGAL_2"/>
    <property type="match status" value="1"/>
</dbReference>
<keyword evidence="2" id="KW-0479">Metal-binding</keyword>
<keyword evidence="4" id="KW-0238">DNA-binding</keyword>
<dbReference type="Gene3D" id="4.10.240.10">
    <property type="entry name" value="Zn(2)-C6 fungal-type DNA-binding domain"/>
    <property type="match status" value="1"/>
</dbReference>
<dbReference type="PROSITE" id="PS00463">
    <property type="entry name" value="ZN2_CY6_FUNGAL_1"/>
    <property type="match status" value="1"/>
</dbReference>
<dbReference type="InterPro" id="IPR051711">
    <property type="entry name" value="Stress_Response_Reg"/>
</dbReference>
<dbReference type="GO" id="GO:0008270">
    <property type="term" value="F:zinc ion binding"/>
    <property type="evidence" value="ECO:0007669"/>
    <property type="project" value="InterPro"/>
</dbReference>
<dbReference type="Pfam" id="PF00172">
    <property type="entry name" value="Zn_clus"/>
    <property type="match status" value="1"/>
</dbReference>
<name>A0A9P9WAK0_9PEZI</name>
<organism evidence="9 10">
    <name type="scientific">Neoarthrinium moseri</name>
    <dbReference type="NCBI Taxonomy" id="1658444"/>
    <lineage>
        <taxon>Eukaryota</taxon>
        <taxon>Fungi</taxon>
        <taxon>Dikarya</taxon>
        <taxon>Ascomycota</taxon>
        <taxon>Pezizomycotina</taxon>
        <taxon>Sordariomycetes</taxon>
        <taxon>Xylariomycetidae</taxon>
        <taxon>Amphisphaeriales</taxon>
        <taxon>Apiosporaceae</taxon>
        <taxon>Neoarthrinium</taxon>
    </lineage>
</organism>
<dbReference type="GO" id="GO:0005634">
    <property type="term" value="C:nucleus"/>
    <property type="evidence" value="ECO:0007669"/>
    <property type="project" value="UniProtKB-SubCell"/>
</dbReference>
<dbReference type="SUPFAM" id="SSF57701">
    <property type="entry name" value="Zn2/Cys6 DNA-binding domain"/>
    <property type="match status" value="1"/>
</dbReference>
<reference evidence="9" key="1">
    <citation type="submission" date="2021-03" db="EMBL/GenBank/DDBJ databases">
        <title>Revisited historic fungal species revealed as producer of novel bioactive compounds through whole genome sequencing and comparative genomics.</title>
        <authorList>
            <person name="Vignolle G.A."/>
            <person name="Hochenegger N."/>
            <person name="Mach R.L."/>
            <person name="Mach-Aigner A.R."/>
            <person name="Javad Rahimi M."/>
            <person name="Salim K.A."/>
            <person name="Chan C.M."/>
            <person name="Lim L.B.L."/>
            <person name="Cai F."/>
            <person name="Druzhinina I.S."/>
            <person name="U'Ren J.M."/>
            <person name="Derntl C."/>
        </authorList>
    </citation>
    <scope>NUCLEOTIDE SEQUENCE</scope>
    <source>
        <strain evidence="9">TUCIM 5799</strain>
    </source>
</reference>
<evidence type="ECO:0000313" key="10">
    <source>
        <dbReference type="Proteomes" id="UP000829685"/>
    </source>
</evidence>
<dbReference type="EMBL" id="JAFIMR010000050">
    <property type="protein sequence ID" value="KAI1855758.1"/>
    <property type="molecule type" value="Genomic_DNA"/>
</dbReference>
<keyword evidence="5" id="KW-0804">Transcription</keyword>
<dbReference type="Proteomes" id="UP000829685">
    <property type="component" value="Unassembled WGS sequence"/>
</dbReference>
<evidence type="ECO:0000313" key="9">
    <source>
        <dbReference type="EMBL" id="KAI1855758.1"/>
    </source>
</evidence>
<evidence type="ECO:0000256" key="7">
    <source>
        <dbReference type="SAM" id="MobiDB-lite"/>
    </source>
</evidence>
<evidence type="ECO:0000256" key="2">
    <source>
        <dbReference type="ARBA" id="ARBA00022723"/>
    </source>
</evidence>
<dbReference type="AlphaFoldDB" id="A0A9P9WAK0"/>
<dbReference type="CDD" id="cd00067">
    <property type="entry name" value="GAL4"/>
    <property type="match status" value="1"/>
</dbReference>
<comment type="caution">
    <text evidence="9">The sequence shown here is derived from an EMBL/GenBank/DDBJ whole genome shotgun (WGS) entry which is preliminary data.</text>
</comment>
<dbReference type="SMART" id="SM00906">
    <property type="entry name" value="Fungal_trans"/>
    <property type="match status" value="1"/>
</dbReference>
<accession>A0A9P9WAK0</accession>
<dbReference type="PANTHER" id="PTHR47540">
    <property type="entry name" value="THIAMINE REPRESSIBLE GENES REGULATORY PROTEIN THI5"/>
    <property type="match status" value="1"/>
</dbReference>
<feature type="domain" description="Zn(2)-C6 fungal-type" evidence="8">
    <location>
        <begin position="65"/>
        <end position="94"/>
    </location>
</feature>
<dbReference type="GO" id="GO:0045944">
    <property type="term" value="P:positive regulation of transcription by RNA polymerase II"/>
    <property type="evidence" value="ECO:0007669"/>
    <property type="project" value="TreeGrafter"/>
</dbReference>
<evidence type="ECO:0000256" key="3">
    <source>
        <dbReference type="ARBA" id="ARBA00023015"/>
    </source>
</evidence>
<keyword evidence="10" id="KW-1185">Reference proteome</keyword>
<feature type="region of interest" description="Disordered" evidence="7">
    <location>
        <begin position="99"/>
        <end position="118"/>
    </location>
</feature>
<dbReference type="InterPro" id="IPR001138">
    <property type="entry name" value="Zn2Cys6_DnaBD"/>
</dbReference>
<keyword evidence="3" id="KW-0805">Transcription regulation</keyword>
<gene>
    <name evidence="9" type="ORF">JX265_012203</name>
</gene>
<sequence>MEQPSIASPAISHSASAAAVDLTASELTRAKRHSHADGSPDSLTISEDLSPRSPKRRKILKVTRACDFCKQRKAKCSGTIPCDKCSKKGRTCLYDAKYSRGHPPEPTPSLQPTASSDLPDNEAVMLRESAIDSSAAFSSEGHRYQAPVSQGPASRASPELGVAEIEGQIFDPTSGITFLERAQRRLSRHDKTEVTDGAAASADRQPLMSAGDKPLPQLLDGEPPWLSLPSDGELRGLMALYFDVCIATYRVVHRPSVESWLATLVSNIHQQKPLWQDVGRARAAMVLAALAIATAHQDKSMGFRTIEDEEASLRRSDRLFCVSSQLTDGETGFPKLESAQARIIQVLYLLTTSRMNHAWFTFGVALQIISALGMHRKSSRKRRMAASSTDYMQEQCRIRTFWTAYILDKYLGVILGRPRHFHDDDVDQDFPDSIDDENMTPQGPVSDSEYPSDTFINALVFHARIAQIIGSISREVYSTKKITEKERAAAAQRLSEKLHQWKASLPPHLGSIRPSMLIAGFRRQATVLKLAYSHAIMHANRLFLLGNLNDNSRPQIIECIGAAMDVFQAVDRMAAEGPIFHAFWWTQYVTFCALLVAYVWDIQLKRRGGAALDLGLQQSKLMALAERCHTHLAMATATNSPSRRYAIILEELRSEALGKPVNCQEDVSGQGSHERNNGSSAQAFQLPATTGRLALQNRDVTAEMQLGGHQDQLMMADAGFGFRDTNLLDEWQTTDWLELDSSAFGLYNFDNSSSFGWMPNIGA</sequence>
<evidence type="ECO:0000259" key="8">
    <source>
        <dbReference type="PROSITE" id="PS50048"/>
    </source>
</evidence>
<dbReference type="GO" id="GO:0000981">
    <property type="term" value="F:DNA-binding transcription factor activity, RNA polymerase II-specific"/>
    <property type="evidence" value="ECO:0007669"/>
    <property type="project" value="InterPro"/>
</dbReference>
<dbReference type="InterPro" id="IPR036864">
    <property type="entry name" value="Zn2-C6_fun-type_DNA-bd_sf"/>
</dbReference>
<feature type="region of interest" description="Disordered" evidence="7">
    <location>
        <begin position="26"/>
        <end position="54"/>
    </location>
</feature>
<evidence type="ECO:0000256" key="5">
    <source>
        <dbReference type="ARBA" id="ARBA00023163"/>
    </source>
</evidence>
<dbReference type="CDD" id="cd12148">
    <property type="entry name" value="fungal_TF_MHR"/>
    <property type="match status" value="1"/>
</dbReference>
<dbReference type="GO" id="GO:0043565">
    <property type="term" value="F:sequence-specific DNA binding"/>
    <property type="evidence" value="ECO:0007669"/>
    <property type="project" value="TreeGrafter"/>
</dbReference>